<dbReference type="InterPro" id="IPR029063">
    <property type="entry name" value="SAM-dependent_MTases_sf"/>
</dbReference>
<feature type="domain" description="Methyltransferase putative zinc binding" evidence="1">
    <location>
        <begin position="16"/>
        <end position="70"/>
    </location>
</feature>
<dbReference type="InterPro" id="IPR038576">
    <property type="entry name" value="Methyltransf_Zn-bd_dom_put_sf"/>
</dbReference>
<evidence type="ECO:0000259" key="2">
    <source>
        <dbReference type="Pfam" id="PF08484"/>
    </source>
</evidence>
<dbReference type="GO" id="GO:0008168">
    <property type="term" value="F:methyltransferase activity"/>
    <property type="evidence" value="ECO:0007669"/>
    <property type="project" value="UniProtKB-KW"/>
</dbReference>
<proteinExistence type="predicted"/>
<feature type="domain" description="C-methyltransferase" evidence="2">
    <location>
        <begin position="281"/>
        <end position="402"/>
    </location>
</feature>
<dbReference type="AlphaFoldDB" id="A0A7X5SVF6"/>
<dbReference type="SUPFAM" id="SSF53335">
    <property type="entry name" value="S-adenosyl-L-methionine-dependent methyltransferases"/>
    <property type="match status" value="1"/>
</dbReference>
<evidence type="ECO:0000259" key="1">
    <source>
        <dbReference type="Pfam" id="PF08421"/>
    </source>
</evidence>
<reference evidence="3 4" key="1">
    <citation type="submission" date="2019-04" db="EMBL/GenBank/DDBJ databases">
        <title>Genome sequencing of Clostridium botulinum Groups I-IV and Clostridium butyricum.</title>
        <authorList>
            <person name="Brunt J."/>
            <person name="Van Vliet A.H.M."/>
            <person name="Stringer S.C."/>
            <person name="Carter A.T."/>
            <person name="Peck M.W."/>
        </authorList>
    </citation>
    <scope>NUCLEOTIDE SEQUENCE [LARGE SCALE GENOMIC DNA]</scope>
    <source>
        <strain evidence="3 4">IFR 18/108</strain>
    </source>
</reference>
<evidence type="ECO:0000313" key="4">
    <source>
        <dbReference type="Proteomes" id="UP000486601"/>
    </source>
</evidence>
<organism evidence="3 4">
    <name type="scientific">Clostridium sporogenes</name>
    <dbReference type="NCBI Taxonomy" id="1509"/>
    <lineage>
        <taxon>Bacteria</taxon>
        <taxon>Bacillati</taxon>
        <taxon>Bacillota</taxon>
        <taxon>Clostridia</taxon>
        <taxon>Eubacteriales</taxon>
        <taxon>Clostridiaceae</taxon>
        <taxon>Clostridium</taxon>
    </lineage>
</organism>
<accession>A0A7X5SVF6</accession>
<name>A0A7X5SVF6_CLOSG</name>
<dbReference type="Pfam" id="PF13489">
    <property type="entry name" value="Methyltransf_23"/>
    <property type="match status" value="1"/>
</dbReference>
<protein>
    <submittedName>
        <fullName evidence="3">Class I SAM-dependent methyltransferase</fullName>
    </submittedName>
</protein>
<sequence length="410" mass="47335">MEVIMNKINITKRNKCRICGSENLKKWITLEDMPLTDNIKYEELDSEFLDNIDIHVCMECFTSQTLTDISYNEYYNDYNYSVNQSQTANKFMDRLCNKLCEEYKFKNGCTILEIGSSDGSQLKYFKDKGAEVFGIEPSKELCDISKAKGVPVYHGLFDENIINKIPIDFTKVDLVILEYTFDHLPEPMSVLKNIKTILNKEGLVVIEVHDLEKILKRKEYCLFEHEHTIYLSKETIKYILAREGFEVIDFNLLEESEKRANSLLVVAKLKCEKEELAIWNKHSIHNFSIYENFKIELNLSMKKLNQFINDNINSGKRIAGFGAGGRGVMTLAAINCGNKISFICDNNTMMKGLYTPKTHIKIVDPVYLKEDPVDVLIVFSFGYIEEIKKQIKAITNKKIKVVNLLDILKI</sequence>
<dbReference type="GO" id="GO:0032259">
    <property type="term" value="P:methylation"/>
    <property type="evidence" value="ECO:0007669"/>
    <property type="project" value="UniProtKB-KW"/>
</dbReference>
<evidence type="ECO:0000313" key="3">
    <source>
        <dbReference type="EMBL" id="NFR60123.1"/>
    </source>
</evidence>
<dbReference type="Gene3D" id="3.40.50.150">
    <property type="entry name" value="Vaccinia Virus protein VP39"/>
    <property type="match status" value="1"/>
</dbReference>
<dbReference type="CDD" id="cd02440">
    <property type="entry name" value="AdoMet_MTases"/>
    <property type="match status" value="1"/>
</dbReference>
<dbReference type="Pfam" id="PF08484">
    <property type="entry name" value="Methyltransf_14"/>
    <property type="match status" value="1"/>
</dbReference>
<dbReference type="Pfam" id="PF08421">
    <property type="entry name" value="Methyltransf_13"/>
    <property type="match status" value="1"/>
</dbReference>
<gene>
    <name evidence="3" type="ORF">FDF70_01095</name>
</gene>
<dbReference type="PANTHER" id="PTHR43861:SF5">
    <property type="entry name" value="BLL5978 PROTEIN"/>
    <property type="match status" value="1"/>
</dbReference>
<dbReference type="EMBL" id="SXCS01000001">
    <property type="protein sequence ID" value="NFR60123.1"/>
    <property type="molecule type" value="Genomic_DNA"/>
</dbReference>
<dbReference type="Gene3D" id="6.20.50.110">
    <property type="entry name" value="Methyltransferase, zinc-binding domain"/>
    <property type="match status" value="1"/>
</dbReference>
<dbReference type="InterPro" id="IPR013691">
    <property type="entry name" value="MeTrfase_14"/>
</dbReference>
<keyword evidence="3" id="KW-0489">Methyltransferase</keyword>
<dbReference type="PANTHER" id="PTHR43861">
    <property type="entry name" value="TRANS-ACONITATE 2-METHYLTRANSFERASE-RELATED"/>
    <property type="match status" value="1"/>
</dbReference>
<keyword evidence="3" id="KW-0808">Transferase</keyword>
<dbReference type="Proteomes" id="UP000486601">
    <property type="component" value="Unassembled WGS sequence"/>
</dbReference>
<dbReference type="InterPro" id="IPR013630">
    <property type="entry name" value="Methyltransf_Zn-bd_dom_put"/>
</dbReference>
<comment type="caution">
    <text evidence="3">The sequence shown here is derived from an EMBL/GenBank/DDBJ whole genome shotgun (WGS) entry which is preliminary data.</text>
</comment>
<dbReference type="Gene3D" id="3.40.50.720">
    <property type="entry name" value="NAD(P)-binding Rossmann-like Domain"/>
    <property type="match status" value="1"/>
</dbReference>